<name>A0A1S3JCE7_LINAN</name>
<gene>
    <name evidence="3" type="primary">LOC106172045</name>
</gene>
<dbReference type="Proteomes" id="UP000085678">
    <property type="component" value="Unplaced"/>
</dbReference>
<evidence type="ECO:0000313" key="3">
    <source>
        <dbReference type="RefSeq" id="XP_013408080.1"/>
    </source>
</evidence>
<proteinExistence type="predicted"/>
<dbReference type="KEGG" id="lak:106172045"/>
<protein>
    <submittedName>
        <fullName evidence="3">Contactin-associated protein-like 2 isoform X1</fullName>
    </submittedName>
</protein>
<dbReference type="InterPro" id="IPR036056">
    <property type="entry name" value="Fibrinogen-like_C"/>
</dbReference>
<keyword evidence="2" id="KW-1185">Reference proteome</keyword>
<organism evidence="2 3">
    <name type="scientific">Lingula anatina</name>
    <name type="common">Brachiopod</name>
    <name type="synonym">Lingula unguis</name>
    <dbReference type="NCBI Taxonomy" id="7574"/>
    <lineage>
        <taxon>Eukaryota</taxon>
        <taxon>Metazoa</taxon>
        <taxon>Spiralia</taxon>
        <taxon>Lophotrochozoa</taxon>
        <taxon>Brachiopoda</taxon>
        <taxon>Linguliformea</taxon>
        <taxon>Lingulata</taxon>
        <taxon>Lingulida</taxon>
        <taxon>Linguloidea</taxon>
        <taxon>Lingulidae</taxon>
        <taxon>Lingula</taxon>
    </lineage>
</organism>
<reference evidence="3" key="1">
    <citation type="submission" date="2025-08" db="UniProtKB">
        <authorList>
            <consortium name="RefSeq"/>
        </authorList>
    </citation>
    <scope>IDENTIFICATION</scope>
    <source>
        <tissue evidence="3">Gonads</tissue>
    </source>
</reference>
<dbReference type="AlphaFoldDB" id="A0A1S3JCE7"/>
<evidence type="ECO:0000313" key="2">
    <source>
        <dbReference type="Proteomes" id="UP000085678"/>
    </source>
</evidence>
<dbReference type="InParanoid" id="A0A1S3JCE7"/>
<evidence type="ECO:0000256" key="1">
    <source>
        <dbReference type="SAM" id="SignalP"/>
    </source>
</evidence>
<dbReference type="Gene3D" id="2.60.120.1000">
    <property type="match status" value="1"/>
</dbReference>
<dbReference type="OrthoDB" id="6065219at2759"/>
<dbReference type="GeneID" id="106172045"/>
<accession>A0A1S3JCE7</accession>
<feature type="chain" id="PRO_5010360089" evidence="1">
    <location>
        <begin position="22"/>
        <end position="375"/>
    </location>
</feature>
<dbReference type="SUPFAM" id="SSF56496">
    <property type="entry name" value="Fibrinogen C-terminal domain-like"/>
    <property type="match status" value="1"/>
</dbReference>
<sequence>MFRLKVPLILLILYCFLTVGSETVAPKAGADSLQVKPVAGCSFEDGQCVYNVNLGHRGTCDTTGKDGDTALVKLAELQNKLLEQSLLTQAVSMKYDNVTMVIQQLQLALNSLDAVTRQELQPLVQTVVSANNATRAELASMLARLQTLGKEQGNVLLWLNRIENERAQLLSKVDTSSKVYSSCSEWKRNGHDKNGHYLLDVDGKGGVPAFYVWCNMTSSPPTAFIGHDQGLRTKTDGYEKEGSHIFRVLYDVTMRQLTALMANPTNCKQYFKYECHGAAINYGGAAYSWWVSRDGEKMTYWPGGDPKLGGCACERTNSCAGGHKCNCDMNDLTWRQDEGYITHVTKLPVTELRFGDTGGAGEQGYFTLGPVECEN</sequence>
<dbReference type="RefSeq" id="XP_013408080.1">
    <property type="nucleotide sequence ID" value="XM_013552626.1"/>
</dbReference>
<feature type="signal peptide" evidence="1">
    <location>
        <begin position="1"/>
        <end position="21"/>
    </location>
</feature>
<keyword evidence="1" id="KW-0732">Signal</keyword>